<sequence>MPNTPDGDQTQEDMRQPRLVVRIAFALAGILMLPLSLLFPSRLSTESITIHFIQKETGDYQVAGPTPSQEPHRSIKIVQLSDIHWDHRSSRIDRELLSNAINVANSFQPDLVLLTGDFVDYEPHSAEANASQLMRLESKNGVFAVLGNHDYKWSSRIDEDFHRDKEGHLGSRVVKAALESAGVKVLINQTEFPFGDDQVALVGLGDFFSPEYDPSKVMREDHPPIAPLTLVMSHNPDTAVTLAEFSFALQLSGHTHGGQIRIPYVKTPVVGLLGKVITALPIFLQNCLPYAIRRFNRVCLNWDWSQGLHEVKRWNVNGNNLLYTNRGLASHPPGRLFCDPEGDAVLGVLWNRAVYDSHSTGPSAVKDLGLAVSVFLYNEFIPYFKNGTTMAIRNLFLVSILFAVVLARNRPTSAPAPAFVSKVYVGDIDDGYTVEWQGVLYNDGVSRQFFTGVSKLAHGVDYFHQTWWLKQENGSVLRYSNSSLGCTYIKLYGSDFDWFSWVLDTPNSFFVPGGAKDAGGNPADLWKSRKEYGKPWKRLVVKNQDATVPVSYQQKNEYKYEFFDFKPSPTFDNNIFVPPAYCRKPDPPPL</sequence>
<dbReference type="Proteomes" id="UP000241769">
    <property type="component" value="Unassembled WGS sequence"/>
</dbReference>
<protein>
    <recommendedName>
        <fullName evidence="4">Calcineurin-like phosphoesterase domain-containing protein</fullName>
    </recommendedName>
</protein>
<dbReference type="InterPro" id="IPR051158">
    <property type="entry name" value="Metallophosphoesterase_sf"/>
</dbReference>
<dbReference type="EMBL" id="MDYQ01000305">
    <property type="protein sequence ID" value="PRP76718.1"/>
    <property type="molecule type" value="Genomic_DNA"/>
</dbReference>
<evidence type="ECO:0000259" key="4">
    <source>
        <dbReference type="Pfam" id="PF00149"/>
    </source>
</evidence>
<dbReference type="GO" id="GO:0008758">
    <property type="term" value="F:UDP-2,3-diacylglucosamine hydrolase activity"/>
    <property type="evidence" value="ECO:0007669"/>
    <property type="project" value="TreeGrafter"/>
</dbReference>
<name>A0A2P6MYG1_9EUKA</name>
<accession>A0A2P6MYG1</accession>
<dbReference type="OrthoDB" id="783096at2759"/>
<dbReference type="PANTHER" id="PTHR31302">
    <property type="entry name" value="TRANSMEMBRANE PROTEIN WITH METALLOPHOSPHOESTERASE DOMAIN-RELATED"/>
    <property type="match status" value="1"/>
</dbReference>
<organism evidence="5 6">
    <name type="scientific">Planoprotostelium fungivorum</name>
    <dbReference type="NCBI Taxonomy" id="1890364"/>
    <lineage>
        <taxon>Eukaryota</taxon>
        <taxon>Amoebozoa</taxon>
        <taxon>Evosea</taxon>
        <taxon>Variosea</taxon>
        <taxon>Cavosteliida</taxon>
        <taxon>Cavosteliaceae</taxon>
        <taxon>Planoprotostelium</taxon>
    </lineage>
</organism>
<dbReference type="GO" id="GO:0046872">
    <property type="term" value="F:metal ion binding"/>
    <property type="evidence" value="ECO:0007669"/>
    <property type="project" value="UniProtKB-KW"/>
</dbReference>
<dbReference type="InParanoid" id="A0A2P6MYG1"/>
<gene>
    <name evidence="5" type="ORF">PROFUN_14814</name>
</gene>
<evidence type="ECO:0000313" key="6">
    <source>
        <dbReference type="Proteomes" id="UP000241769"/>
    </source>
</evidence>
<dbReference type="AlphaFoldDB" id="A0A2P6MYG1"/>
<reference evidence="5 6" key="1">
    <citation type="journal article" date="2018" name="Genome Biol. Evol.">
        <title>Multiple Roots of Fruiting Body Formation in Amoebozoa.</title>
        <authorList>
            <person name="Hillmann F."/>
            <person name="Forbes G."/>
            <person name="Novohradska S."/>
            <person name="Ferling I."/>
            <person name="Riege K."/>
            <person name="Groth M."/>
            <person name="Westermann M."/>
            <person name="Marz M."/>
            <person name="Spaller T."/>
            <person name="Winckler T."/>
            <person name="Schaap P."/>
            <person name="Glockner G."/>
        </authorList>
    </citation>
    <scope>NUCLEOTIDE SEQUENCE [LARGE SCALE GENOMIC DNA]</scope>
    <source>
        <strain evidence="5 6">Jena</strain>
    </source>
</reference>
<keyword evidence="1" id="KW-0479">Metal-binding</keyword>
<evidence type="ECO:0000313" key="5">
    <source>
        <dbReference type="EMBL" id="PRP76718.1"/>
    </source>
</evidence>
<evidence type="ECO:0000256" key="1">
    <source>
        <dbReference type="ARBA" id="ARBA00022723"/>
    </source>
</evidence>
<feature type="domain" description="Calcineurin-like phosphoesterase" evidence="4">
    <location>
        <begin position="75"/>
        <end position="257"/>
    </location>
</feature>
<dbReference type="GO" id="GO:0016020">
    <property type="term" value="C:membrane"/>
    <property type="evidence" value="ECO:0007669"/>
    <property type="project" value="GOC"/>
</dbReference>
<dbReference type="Pfam" id="PF00149">
    <property type="entry name" value="Metallophos"/>
    <property type="match status" value="1"/>
</dbReference>
<dbReference type="InterPro" id="IPR029052">
    <property type="entry name" value="Metallo-depent_PP-like"/>
</dbReference>
<keyword evidence="2" id="KW-0378">Hydrolase</keyword>
<keyword evidence="6" id="KW-1185">Reference proteome</keyword>
<dbReference type="SUPFAM" id="SSF56300">
    <property type="entry name" value="Metallo-dependent phosphatases"/>
    <property type="match status" value="1"/>
</dbReference>
<evidence type="ECO:0000256" key="3">
    <source>
        <dbReference type="SAM" id="Phobius"/>
    </source>
</evidence>
<proteinExistence type="predicted"/>
<keyword evidence="3" id="KW-0812">Transmembrane</keyword>
<dbReference type="InterPro" id="IPR004843">
    <property type="entry name" value="Calcineurin-like_PHP"/>
</dbReference>
<keyword evidence="3" id="KW-0472">Membrane</keyword>
<comment type="caution">
    <text evidence="5">The sequence shown here is derived from an EMBL/GenBank/DDBJ whole genome shotgun (WGS) entry which is preliminary data.</text>
</comment>
<dbReference type="PANTHER" id="PTHR31302:SF31">
    <property type="entry name" value="PHOSPHODIESTERASE YAEI"/>
    <property type="match status" value="1"/>
</dbReference>
<dbReference type="STRING" id="1890364.A0A2P6MYG1"/>
<dbReference type="GO" id="GO:0009245">
    <property type="term" value="P:lipid A biosynthetic process"/>
    <property type="evidence" value="ECO:0007669"/>
    <property type="project" value="TreeGrafter"/>
</dbReference>
<evidence type="ECO:0000256" key="2">
    <source>
        <dbReference type="ARBA" id="ARBA00022801"/>
    </source>
</evidence>
<feature type="transmembrane region" description="Helical" evidence="3">
    <location>
        <begin position="19"/>
        <end position="39"/>
    </location>
</feature>
<dbReference type="Gene3D" id="3.60.21.10">
    <property type="match status" value="1"/>
</dbReference>
<keyword evidence="3" id="KW-1133">Transmembrane helix</keyword>